<dbReference type="OrthoDB" id="550558at2759"/>
<dbReference type="Proteomes" id="UP000054321">
    <property type="component" value="Unassembled WGS sequence"/>
</dbReference>
<dbReference type="PANTHER" id="PTHR37844:SF2">
    <property type="entry name" value="SER_THR PROTEIN PHOSPHATASE SUPERFAMILY (AFU_ORTHOLOGUE AFUA_1G14840)"/>
    <property type="match status" value="1"/>
</dbReference>
<evidence type="ECO:0000313" key="2">
    <source>
        <dbReference type="Proteomes" id="UP000054321"/>
    </source>
</evidence>
<gene>
    <name evidence="1" type="ORF">OIDMADRAFT_180694</name>
</gene>
<reference evidence="2" key="2">
    <citation type="submission" date="2015-01" db="EMBL/GenBank/DDBJ databases">
        <title>Evolutionary Origins and Diversification of the Mycorrhizal Mutualists.</title>
        <authorList>
            <consortium name="DOE Joint Genome Institute"/>
            <consortium name="Mycorrhizal Genomics Consortium"/>
            <person name="Kohler A."/>
            <person name="Kuo A."/>
            <person name="Nagy L.G."/>
            <person name="Floudas D."/>
            <person name="Copeland A."/>
            <person name="Barry K.W."/>
            <person name="Cichocki N."/>
            <person name="Veneault-Fourrey C."/>
            <person name="LaButti K."/>
            <person name="Lindquist E.A."/>
            <person name="Lipzen A."/>
            <person name="Lundell T."/>
            <person name="Morin E."/>
            <person name="Murat C."/>
            <person name="Riley R."/>
            <person name="Ohm R."/>
            <person name="Sun H."/>
            <person name="Tunlid A."/>
            <person name="Henrissat B."/>
            <person name="Grigoriev I.V."/>
            <person name="Hibbett D.S."/>
            <person name="Martin F."/>
        </authorList>
    </citation>
    <scope>NUCLEOTIDE SEQUENCE [LARGE SCALE GENOMIC DNA]</scope>
    <source>
        <strain evidence="2">Zn</strain>
    </source>
</reference>
<dbReference type="HOGENOM" id="CLU_2038740_0_0_1"/>
<dbReference type="PANTHER" id="PTHR37844">
    <property type="entry name" value="SER/THR PROTEIN PHOSPHATASE SUPERFAMILY (AFU_ORTHOLOGUE AFUA_1G14840)"/>
    <property type="match status" value="1"/>
</dbReference>
<organism evidence="1 2">
    <name type="scientific">Oidiodendron maius (strain Zn)</name>
    <dbReference type="NCBI Taxonomy" id="913774"/>
    <lineage>
        <taxon>Eukaryota</taxon>
        <taxon>Fungi</taxon>
        <taxon>Dikarya</taxon>
        <taxon>Ascomycota</taxon>
        <taxon>Pezizomycotina</taxon>
        <taxon>Leotiomycetes</taxon>
        <taxon>Leotiomycetes incertae sedis</taxon>
        <taxon>Myxotrichaceae</taxon>
        <taxon>Oidiodendron</taxon>
    </lineage>
</organism>
<dbReference type="InParanoid" id="A0A0C3CN55"/>
<reference evidence="1 2" key="1">
    <citation type="submission" date="2014-04" db="EMBL/GenBank/DDBJ databases">
        <authorList>
            <consortium name="DOE Joint Genome Institute"/>
            <person name="Kuo A."/>
            <person name="Martino E."/>
            <person name="Perotto S."/>
            <person name="Kohler A."/>
            <person name="Nagy L.G."/>
            <person name="Floudas D."/>
            <person name="Copeland A."/>
            <person name="Barry K.W."/>
            <person name="Cichocki N."/>
            <person name="Veneault-Fourrey C."/>
            <person name="LaButti K."/>
            <person name="Lindquist E.A."/>
            <person name="Lipzen A."/>
            <person name="Lundell T."/>
            <person name="Morin E."/>
            <person name="Murat C."/>
            <person name="Sun H."/>
            <person name="Tunlid A."/>
            <person name="Henrissat B."/>
            <person name="Grigoriev I.V."/>
            <person name="Hibbett D.S."/>
            <person name="Martin F."/>
            <person name="Nordberg H.P."/>
            <person name="Cantor M.N."/>
            <person name="Hua S.X."/>
        </authorList>
    </citation>
    <scope>NUCLEOTIDE SEQUENCE [LARGE SCALE GENOMIC DNA]</scope>
    <source>
        <strain evidence="1 2">Zn</strain>
    </source>
</reference>
<accession>A0A0C3CN55</accession>
<protein>
    <recommendedName>
        <fullName evidence="3">Calcineurin-like phosphoesterase domain-containing protein</fullName>
    </recommendedName>
</protein>
<sequence length="121" mass="14240">MSDLHFEQGFAGEWMNQYEKWPLTGWPVKAPYLILAGDIGRAVKHFDQLRSFLAKRCDEYQRVFYLLGSKEFPNKENLDHAAVIQKVWSLTKESRMRGRLIFLDRIRYDLRDNGAFISILG</sequence>
<keyword evidence="2" id="KW-1185">Reference proteome</keyword>
<proteinExistence type="predicted"/>
<evidence type="ECO:0000313" key="1">
    <source>
        <dbReference type="EMBL" id="KIN00459.1"/>
    </source>
</evidence>
<evidence type="ECO:0008006" key="3">
    <source>
        <dbReference type="Google" id="ProtNLM"/>
    </source>
</evidence>
<name>A0A0C3CN55_OIDMZ</name>
<dbReference type="AlphaFoldDB" id="A0A0C3CN55"/>
<dbReference type="EMBL" id="KN832877">
    <property type="protein sequence ID" value="KIN00459.1"/>
    <property type="molecule type" value="Genomic_DNA"/>
</dbReference>